<dbReference type="STRING" id="583345.Mmol_1472"/>
<name>C6WWS7_METML</name>
<feature type="transmembrane region" description="Helical" evidence="1">
    <location>
        <begin position="129"/>
        <end position="147"/>
    </location>
</feature>
<accession>C6WWS7</accession>
<dbReference type="Proteomes" id="UP000002742">
    <property type="component" value="Chromosome"/>
</dbReference>
<dbReference type="AlphaFoldDB" id="C6WWS7"/>
<keyword evidence="1" id="KW-0812">Transmembrane</keyword>
<dbReference type="KEGG" id="mmb:Mmol_1472"/>
<evidence type="ECO:0000313" key="3">
    <source>
        <dbReference type="Proteomes" id="UP000002742"/>
    </source>
</evidence>
<keyword evidence="1" id="KW-1133">Transmembrane helix</keyword>
<protein>
    <submittedName>
        <fullName evidence="2">Uncharacterized protein</fullName>
    </submittedName>
</protein>
<feature type="transmembrane region" description="Helical" evidence="1">
    <location>
        <begin position="100"/>
        <end position="123"/>
    </location>
</feature>
<dbReference type="HOGENOM" id="CLU_1568915_0_0_4"/>
<organism evidence="2 3">
    <name type="scientific">Methylotenera mobilis (strain JLW8 / ATCC BAA-1282 / DSM 17540)</name>
    <dbReference type="NCBI Taxonomy" id="583345"/>
    <lineage>
        <taxon>Bacteria</taxon>
        <taxon>Pseudomonadati</taxon>
        <taxon>Pseudomonadota</taxon>
        <taxon>Betaproteobacteria</taxon>
        <taxon>Nitrosomonadales</taxon>
        <taxon>Methylophilaceae</taxon>
        <taxon>Methylotenera</taxon>
    </lineage>
</organism>
<reference evidence="3" key="1">
    <citation type="submission" date="2009-07" db="EMBL/GenBank/DDBJ databases">
        <title>Complete sequence of Methylotenera mobilis JLW8.</title>
        <authorList>
            <consortium name="US DOE Joint Genome Institute"/>
            <person name="Lucas S."/>
            <person name="Copeland A."/>
            <person name="Lapidus A."/>
            <person name="Glavina del Rio T."/>
            <person name="Tice H."/>
            <person name="Bruce D."/>
            <person name="Goodwin L."/>
            <person name="Pitluck S."/>
            <person name="LaButti K.M."/>
            <person name="Clum A."/>
            <person name="Larimer F."/>
            <person name="Land M."/>
            <person name="Hauser L."/>
            <person name="Kyrpides N."/>
            <person name="Mikhailova N."/>
            <person name="Kayluzhnaya M."/>
            <person name="Chistoserdova L."/>
        </authorList>
    </citation>
    <scope>NUCLEOTIDE SEQUENCE [LARGE SCALE GENOMIC DNA]</scope>
    <source>
        <strain evidence="3">JLW8 / ATCC BAA-1282 / DSM 17540</strain>
    </source>
</reference>
<keyword evidence="1" id="KW-0472">Membrane</keyword>
<dbReference type="EMBL" id="CP001672">
    <property type="protein sequence ID" value="ACT48376.1"/>
    <property type="molecule type" value="Genomic_DNA"/>
</dbReference>
<sequence>MTMNSNKSLDEIDISFTQKLQDIPQNKQLKFTIRSEHSALIFKLFPAQSKSAIARRIQQTCNFTDKQMRLLSQIKYISFDSKSRPFINKKKGEIIPQNKAIFFLLIICILSILILYNIIFLPIYLPALMLYSLGLGLAVGGVVGLILDRSFRMFPVIHKLEALKPWLAEA</sequence>
<evidence type="ECO:0000313" key="2">
    <source>
        <dbReference type="EMBL" id="ACT48376.1"/>
    </source>
</evidence>
<gene>
    <name evidence="2" type="ordered locus">Mmol_1472</name>
</gene>
<keyword evidence="3" id="KW-1185">Reference proteome</keyword>
<proteinExistence type="predicted"/>
<evidence type="ECO:0000256" key="1">
    <source>
        <dbReference type="SAM" id="Phobius"/>
    </source>
</evidence>
<reference evidence="2 3" key="2">
    <citation type="journal article" date="2011" name="J. Bacteriol.">
        <title>Genomes of three methylotrophs from a single niche uncover genetic and metabolic divergence of Methylophilaceae.</title>
        <authorList>
            <person name="Lapidus A."/>
            <person name="Clum A."/>
            <person name="Labutti K."/>
            <person name="Kaluzhnaya M.G."/>
            <person name="Lim S."/>
            <person name="Beck D.A."/>
            <person name="Glavina Del Rio T."/>
            <person name="Nolan M."/>
            <person name="Mavromatis K."/>
            <person name="Huntemann M."/>
            <person name="Lucas S."/>
            <person name="Lidstrom M.E."/>
            <person name="Ivanova N."/>
            <person name="Chistoserdova L."/>
        </authorList>
    </citation>
    <scope>NUCLEOTIDE SEQUENCE [LARGE SCALE GENOMIC DNA]</scope>
    <source>
        <strain evidence="3">JLW8 / ATCC BAA-1282 / DSM 17540</strain>
    </source>
</reference>